<gene>
    <name evidence="11" type="ORF">SAMN05216548_101491</name>
</gene>
<evidence type="ECO:0000256" key="8">
    <source>
        <dbReference type="SAM" id="Phobius"/>
    </source>
</evidence>
<evidence type="ECO:0000256" key="3">
    <source>
        <dbReference type="ARBA" id="ARBA00022692"/>
    </source>
</evidence>
<feature type="transmembrane region" description="Helical" evidence="8">
    <location>
        <begin position="155"/>
        <end position="178"/>
    </location>
</feature>
<dbReference type="STRING" id="1855383.SAMN05216548_101491"/>
<proteinExistence type="predicted"/>
<dbReference type="RefSeq" id="WP_092494967.1">
    <property type="nucleotide sequence ID" value="NZ_FOFG01000001.1"/>
</dbReference>
<dbReference type="InterPro" id="IPR038770">
    <property type="entry name" value="Na+/solute_symporter_sf"/>
</dbReference>
<protein>
    <submittedName>
        <fullName evidence="11">Transporter, CPA2 family</fullName>
    </submittedName>
</protein>
<sequence length="776" mass="81443">MKTNLSAASSRKLCRSAGSLLPLVGLGTTLLVASFLVISPALAAAAAGGGKPVGGMSAEMLLLLQIIVLVLFGRILGEIMQRLGQPAVMGQLIAGLLLGPSVLGVLWPDLQHFIFPAAKEQKAGIDAISNFGVLMLLLLAGMETDLSLVRRVKRAAFSVSITGIVLPFACGVALGEFLPQSMIPESNERLITSLFLGTALSISSVKIVAMVVREMNFVRRNVGQVILASAIIDDTIGWIIIAITFGLASSGKVEVLPLVKSIGGTLLFLGLSFTVGRRIVSKLIRWTNDTFISEGAVIAVILLIMGAMALTTAAIGVHTVLGAFVAGILVGESPILTRQIDEQIRGLTMGLFLPVFFGMAGLQADLTQIATHMDLALLTLGMILIASLGKFGGAFTGGWLGGLSVRESLALGTGMNARGSTEVIVATIGLSMGVLSENLFTMIVTMAVVTTLIMPPTLRWALARLPLEKEEKQRLDREAFEEKGFVPNLERILIVADNSAKAKFASRLVGYLAGPRGKPVTLLEPLAAAPERTGEDGDPQAPAPGNNDALLAAAAEAQVPASDQDAGKPVLDITRRTATGPLGEAVSKEAENGYGMLVVALARMASAKGGFDDAVTEVVDSFDGPLALVAGRGRHLTNPETGDLSILIPITGTEISRRGAEVALAIGHSANARVTALFVTNSDRKNSRQRVGATRRDHEAVLAEVQNMAKLYCVNLRTVVRLDIDAEDAILREARLGGHNLIVMGVGRRAAEGLSFGKVAAAVLESSDRSLMFVSN</sequence>
<keyword evidence="6 8" id="KW-0472">Membrane</keyword>
<dbReference type="GO" id="GO:1902600">
    <property type="term" value="P:proton transmembrane transport"/>
    <property type="evidence" value="ECO:0007669"/>
    <property type="project" value="InterPro"/>
</dbReference>
<dbReference type="EMBL" id="FOFG01000001">
    <property type="protein sequence ID" value="SEP78814.1"/>
    <property type="molecule type" value="Genomic_DNA"/>
</dbReference>
<dbReference type="InterPro" id="IPR006153">
    <property type="entry name" value="Cation/H_exchanger_TM"/>
</dbReference>
<keyword evidence="5" id="KW-0406">Ion transport</keyword>
<dbReference type="PANTHER" id="PTHR32468:SF0">
    <property type="entry name" value="K(+)_H(+) ANTIPORTER 1"/>
    <property type="match status" value="1"/>
</dbReference>
<feature type="transmembrane region" description="Helical" evidence="8">
    <location>
        <begin position="296"/>
        <end position="324"/>
    </location>
</feature>
<dbReference type="OrthoDB" id="9793589at2"/>
<evidence type="ECO:0000259" key="10">
    <source>
        <dbReference type="Pfam" id="PF00999"/>
    </source>
</evidence>
<keyword evidence="12" id="KW-1185">Reference proteome</keyword>
<dbReference type="SUPFAM" id="SSF52402">
    <property type="entry name" value="Adenine nucleotide alpha hydrolases-like"/>
    <property type="match status" value="1"/>
</dbReference>
<feature type="transmembrane region" description="Helical" evidence="8">
    <location>
        <begin position="88"/>
        <end position="107"/>
    </location>
</feature>
<evidence type="ECO:0000256" key="1">
    <source>
        <dbReference type="ARBA" id="ARBA00004141"/>
    </source>
</evidence>
<feature type="transmembrane region" description="Helical" evidence="8">
    <location>
        <begin position="53"/>
        <end position="76"/>
    </location>
</feature>
<keyword evidence="2" id="KW-0813">Transport</keyword>
<dbReference type="Pfam" id="PF00999">
    <property type="entry name" value="Na_H_Exchanger"/>
    <property type="match status" value="1"/>
</dbReference>
<comment type="subcellular location">
    <subcellularLocation>
        <location evidence="1">Membrane</location>
        <topology evidence="1">Multi-pass membrane protein</topology>
    </subcellularLocation>
</comment>
<name>A0A1H9APX6_9HYPH</name>
<evidence type="ECO:0000256" key="6">
    <source>
        <dbReference type="ARBA" id="ARBA00023136"/>
    </source>
</evidence>
<evidence type="ECO:0000256" key="2">
    <source>
        <dbReference type="ARBA" id="ARBA00022448"/>
    </source>
</evidence>
<reference evidence="11 12" key="1">
    <citation type="submission" date="2016-10" db="EMBL/GenBank/DDBJ databases">
        <authorList>
            <person name="de Groot N.N."/>
        </authorList>
    </citation>
    <scope>NUCLEOTIDE SEQUENCE [LARGE SCALE GENOMIC DNA]</scope>
    <source>
        <strain evidence="11 12">A52C2</strain>
    </source>
</reference>
<keyword evidence="4 8" id="KW-1133">Transmembrane helix</keyword>
<keyword evidence="3 8" id="KW-0812">Transmembrane</keyword>
<dbReference type="CDD" id="cd00293">
    <property type="entry name" value="USP-like"/>
    <property type="match status" value="1"/>
</dbReference>
<feature type="transmembrane region" description="Helical" evidence="8">
    <location>
        <begin position="344"/>
        <end position="363"/>
    </location>
</feature>
<organism evidence="11 12">
    <name type="scientific">Faunimonas pinastri</name>
    <dbReference type="NCBI Taxonomy" id="1855383"/>
    <lineage>
        <taxon>Bacteria</taxon>
        <taxon>Pseudomonadati</taxon>
        <taxon>Pseudomonadota</taxon>
        <taxon>Alphaproteobacteria</taxon>
        <taxon>Hyphomicrobiales</taxon>
        <taxon>Afifellaceae</taxon>
        <taxon>Faunimonas</taxon>
    </lineage>
</organism>
<evidence type="ECO:0000313" key="12">
    <source>
        <dbReference type="Proteomes" id="UP000199647"/>
    </source>
</evidence>
<dbReference type="Proteomes" id="UP000199647">
    <property type="component" value="Unassembled WGS sequence"/>
</dbReference>
<feature type="transmembrane region" description="Helical" evidence="8">
    <location>
        <begin position="127"/>
        <end position="148"/>
    </location>
</feature>
<dbReference type="InterPro" id="IPR006016">
    <property type="entry name" value="UspA"/>
</dbReference>
<feature type="transmembrane region" description="Helical" evidence="8">
    <location>
        <begin position="255"/>
        <end position="275"/>
    </location>
</feature>
<dbReference type="Pfam" id="PF00582">
    <property type="entry name" value="Usp"/>
    <property type="match status" value="1"/>
</dbReference>
<dbReference type="GO" id="GO:0016020">
    <property type="term" value="C:membrane"/>
    <property type="evidence" value="ECO:0007669"/>
    <property type="project" value="UniProtKB-SubCell"/>
</dbReference>
<evidence type="ECO:0000313" key="11">
    <source>
        <dbReference type="EMBL" id="SEP78814.1"/>
    </source>
</evidence>
<dbReference type="Gene3D" id="3.40.50.12370">
    <property type="match status" value="1"/>
</dbReference>
<accession>A0A1H9APX6</accession>
<dbReference type="GO" id="GO:0015297">
    <property type="term" value="F:antiporter activity"/>
    <property type="evidence" value="ECO:0007669"/>
    <property type="project" value="InterPro"/>
</dbReference>
<evidence type="ECO:0000256" key="4">
    <source>
        <dbReference type="ARBA" id="ARBA00022989"/>
    </source>
</evidence>
<feature type="transmembrane region" description="Helical" evidence="8">
    <location>
        <begin position="190"/>
        <end position="213"/>
    </location>
</feature>
<evidence type="ECO:0000256" key="7">
    <source>
        <dbReference type="SAM" id="MobiDB-lite"/>
    </source>
</evidence>
<dbReference type="PANTHER" id="PTHR32468">
    <property type="entry name" value="CATION/H + ANTIPORTER"/>
    <property type="match status" value="1"/>
</dbReference>
<dbReference type="AlphaFoldDB" id="A0A1H9APX6"/>
<evidence type="ECO:0000259" key="9">
    <source>
        <dbReference type="Pfam" id="PF00582"/>
    </source>
</evidence>
<feature type="domain" description="Cation/H+ exchanger transmembrane" evidence="10">
    <location>
        <begin position="68"/>
        <end position="463"/>
    </location>
</feature>
<dbReference type="InterPro" id="IPR050794">
    <property type="entry name" value="CPA2_transporter"/>
</dbReference>
<dbReference type="Gene3D" id="1.20.1530.20">
    <property type="match status" value="1"/>
</dbReference>
<feature type="region of interest" description="Disordered" evidence="7">
    <location>
        <begin position="555"/>
        <end position="575"/>
    </location>
</feature>
<feature type="transmembrane region" description="Helical" evidence="8">
    <location>
        <begin position="375"/>
        <end position="400"/>
    </location>
</feature>
<feature type="domain" description="UspA" evidence="9">
    <location>
        <begin position="646"/>
        <end position="774"/>
    </location>
</feature>
<feature type="transmembrane region" description="Helical" evidence="8">
    <location>
        <begin position="225"/>
        <end position="249"/>
    </location>
</feature>
<evidence type="ECO:0000256" key="5">
    <source>
        <dbReference type="ARBA" id="ARBA00023065"/>
    </source>
</evidence>